<proteinExistence type="predicted"/>
<protein>
    <submittedName>
        <fullName evidence="3">DSN1 component of MIS12 kinetochore complex</fullName>
    </submittedName>
</protein>
<dbReference type="GO" id="GO:0051301">
    <property type="term" value="P:cell division"/>
    <property type="evidence" value="ECO:0007669"/>
    <property type="project" value="InterPro"/>
</dbReference>
<keyword evidence="1" id="KW-0175">Coiled coil</keyword>
<accession>A0A3Q3AQP2</accession>
<organism evidence="3 4">
    <name type="scientific">Kryptolebias marmoratus</name>
    <name type="common">Mangrove killifish</name>
    <name type="synonym">Rivulus marmoratus</name>
    <dbReference type="NCBI Taxonomy" id="37003"/>
    <lineage>
        <taxon>Eukaryota</taxon>
        <taxon>Metazoa</taxon>
        <taxon>Chordata</taxon>
        <taxon>Craniata</taxon>
        <taxon>Vertebrata</taxon>
        <taxon>Euteleostomi</taxon>
        <taxon>Actinopterygii</taxon>
        <taxon>Neopterygii</taxon>
        <taxon>Teleostei</taxon>
        <taxon>Neoteleostei</taxon>
        <taxon>Acanthomorphata</taxon>
        <taxon>Ovalentaria</taxon>
        <taxon>Atherinomorphae</taxon>
        <taxon>Cyprinodontiformes</taxon>
        <taxon>Rivulidae</taxon>
        <taxon>Kryptolebias</taxon>
    </lineage>
</organism>
<dbReference type="PANTHER" id="PTHR14778">
    <property type="entry name" value="KINETOCHORE-ASSOCIATED PROTEIN DSN1 HOMOLOG"/>
    <property type="match status" value="1"/>
</dbReference>
<evidence type="ECO:0000313" key="3">
    <source>
        <dbReference type="Ensembl" id="ENSKMAP00000019193.1"/>
    </source>
</evidence>
<reference evidence="3" key="2">
    <citation type="submission" date="2025-09" db="UniProtKB">
        <authorList>
            <consortium name="Ensembl"/>
        </authorList>
    </citation>
    <scope>IDENTIFICATION</scope>
</reference>
<keyword evidence="4" id="KW-1185">Reference proteome</keyword>
<dbReference type="STRING" id="37003.ENSKMAP00000019193"/>
<dbReference type="AlphaFoldDB" id="A0A3Q3AQP2"/>
<dbReference type="Proteomes" id="UP000264800">
    <property type="component" value="Unplaced"/>
</dbReference>
<feature type="compositionally biased region" description="Basic residues" evidence="2">
    <location>
        <begin position="13"/>
        <end position="23"/>
    </location>
</feature>
<reference evidence="3" key="1">
    <citation type="submission" date="2025-08" db="UniProtKB">
        <authorList>
            <consortium name="Ensembl"/>
        </authorList>
    </citation>
    <scope>IDENTIFICATION</scope>
</reference>
<evidence type="ECO:0000313" key="4">
    <source>
        <dbReference type="Proteomes" id="UP000264800"/>
    </source>
</evidence>
<dbReference type="OMA" id="QDKSQSW"/>
<dbReference type="PANTHER" id="PTHR14778:SF2">
    <property type="entry name" value="KINETOCHORE-ASSOCIATED PROTEIN DSN1 HOMOLOG"/>
    <property type="match status" value="1"/>
</dbReference>
<feature type="coiled-coil region" evidence="1">
    <location>
        <begin position="123"/>
        <end position="164"/>
    </location>
</feature>
<feature type="region of interest" description="Disordered" evidence="2">
    <location>
        <begin position="1"/>
        <end position="26"/>
    </location>
</feature>
<evidence type="ECO:0000256" key="1">
    <source>
        <dbReference type="SAM" id="Coils"/>
    </source>
</evidence>
<dbReference type="Ensembl" id="ENSKMAT00000019456.1">
    <property type="protein sequence ID" value="ENSKMAP00000019193.1"/>
    <property type="gene ID" value="ENSKMAG00000014272.1"/>
</dbReference>
<dbReference type="GeneTree" id="ENSGT00390000011347"/>
<name>A0A3Q3AQP2_KRYMA</name>
<sequence>MQAESTERPTSPTRRKSWRRATITRRSLPALPNPYQALCRGISPSLPQEERLERLLEASMKLALEKTKSSLQSVPETSLESFQKQVEHIQRKWSCLAKGIHTELHKLPSSTSSSNEPAVEKAMKNVQRTINRLHVENESWEALLNKHRRKAEELERKVKRGQETGISLSSTSMAQSSQYHVIQSKPDYKGLLCRQRPKMHTMAMIMDTQCKMIRQLLSIKEQSQLFVKETSGRLAEEAGLWDLSSDLLRNLMSAPLPTTTT</sequence>
<dbReference type="GO" id="GO:0000444">
    <property type="term" value="C:MIS12/MIND type complex"/>
    <property type="evidence" value="ECO:0007669"/>
    <property type="project" value="InterPro"/>
</dbReference>
<evidence type="ECO:0000256" key="2">
    <source>
        <dbReference type="SAM" id="MobiDB-lite"/>
    </source>
</evidence>
<dbReference type="GO" id="GO:0007059">
    <property type="term" value="P:chromosome segregation"/>
    <property type="evidence" value="ECO:0007669"/>
    <property type="project" value="InterPro"/>
</dbReference>
<dbReference type="InterPro" id="IPR013218">
    <property type="entry name" value="Dsn1/Mis13"/>
</dbReference>